<dbReference type="EMBL" id="KN832820">
    <property type="protein sequence ID" value="KII82642.1"/>
    <property type="molecule type" value="Genomic_DNA"/>
</dbReference>
<sequence length="75" mass="8242">MSPPRAFSVAATSPPLAPRARGQPLTYIAVPYVPTTQRHCVRLHRVRALATDRAWWCDTADIIAQNQAGEDAACR</sequence>
<proteinExistence type="predicted"/>
<dbReference type="HOGENOM" id="CLU_2672108_0_0_1"/>
<accession>A0A0C9SPH4</accession>
<protein>
    <submittedName>
        <fullName evidence="1">Uncharacterized protein</fullName>
    </submittedName>
</protein>
<organism evidence="1 2">
    <name type="scientific">Plicaturopsis crispa FD-325 SS-3</name>
    <dbReference type="NCBI Taxonomy" id="944288"/>
    <lineage>
        <taxon>Eukaryota</taxon>
        <taxon>Fungi</taxon>
        <taxon>Dikarya</taxon>
        <taxon>Basidiomycota</taxon>
        <taxon>Agaricomycotina</taxon>
        <taxon>Agaricomycetes</taxon>
        <taxon>Agaricomycetidae</taxon>
        <taxon>Amylocorticiales</taxon>
        <taxon>Amylocorticiaceae</taxon>
        <taxon>Plicatura</taxon>
        <taxon>Plicaturopsis crispa</taxon>
    </lineage>
</organism>
<gene>
    <name evidence="1" type="ORF">PLICRDRAFT_181222</name>
</gene>
<evidence type="ECO:0000313" key="2">
    <source>
        <dbReference type="Proteomes" id="UP000053263"/>
    </source>
</evidence>
<keyword evidence="2" id="KW-1185">Reference proteome</keyword>
<reference evidence="1 2" key="1">
    <citation type="submission" date="2014-06" db="EMBL/GenBank/DDBJ databases">
        <title>Evolutionary Origins and Diversification of the Mycorrhizal Mutualists.</title>
        <authorList>
            <consortium name="DOE Joint Genome Institute"/>
            <consortium name="Mycorrhizal Genomics Consortium"/>
            <person name="Kohler A."/>
            <person name="Kuo A."/>
            <person name="Nagy L.G."/>
            <person name="Floudas D."/>
            <person name="Copeland A."/>
            <person name="Barry K.W."/>
            <person name="Cichocki N."/>
            <person name="Veneault-Fourrey C."/>
            <person name="LaButti K."/>
            <person name="Lindquist E.A."/>
            <person name="Lipzen A."/>
            <person name="Lundell T."/>
            <person name="Morin E."/>
            <person name="Murat C."/>
            <person name="Riley R."/>
            <person name="Ohm R."/>
            <person name="Sun H."/>
            <person name="Tunlid A."/>
            <person name="Henrissat B."/>
            <person name="Grigoriev I.V."/>
            <person name="Hibbett D.S."/>
            <person name="Martin F."/>
        </authorList>
    </citation>
    <scope>NUCLEOTIDE SEQUENCE [LARGE SCALE GENOMIC DNA]</scope>
    <source>
        <strain evidence="1 2">FD-325 SS-3</strain>
    </source>
</reference>
<dbReference type="Proteomes" id="UP000053263">
    <property type="component" value="Unassembled WGS sequence"/>
</dbReference>
<name>A0A0C9SPH4_PLICR</name>
<evidence type="ECO:0000313" key="1">
    <source>
        <dbReference type="EMBL" id="KII82642.1"/>
    </source>
</evidence>
<dbReference type="AlphaFoldDB" id="A0A0C9SPH4"/>